<reference evidence="1" key="1">
    <citation type="journal article" date="2020" name="Nature">
        <title>Giant virus diversity and host interactions through global metagenomics.</title>
        <authorList>
            <person name="Schulz F."/>
            <person name="Roux S."/>
            <person name="Paez-Espino D."/>
            <person name="Jungbluth S."/>
            <person name="Walsh D.A."/>
            <person name="Denef V.J."/>
            <person name="McMahon K.D."/>
            <person name="Konstantinidis K.T."/>
            <person name="Eloe-Fadrosh E.A."/>
            <person name="Kyrpides N.C."/>
            <person name="Woyke T."/>
        </authorList>
    </citation>
    <scope>NUCLEOTIDE SEQUENCE</scope>
    <source>
        <strain evidence="1">GVMAG-M-3300021963-12</strain>
    </source>
</reference>
<proteinExistence type="predicted"/>
<dbReference type="AlphaFoldDB" id="A0A6C0CSL4"/>
<sequence length="128" mass="14131">MDSKKIVIQKIGDDTPLPAVTTGAKRKTVKTFPRGVLKKTSKFQLRGVKDPAKSPPLKKGMQKHTLRMLTEKGLKKHRKTLKRRLASLPDSKIKEIVSAKGLVKNPKTPAHISRQILDNAMAAGFVSV</sequence>
<dbReference type="EMBL" id="MN739481">
    <property type="protein sequence ID" value="QHT07451.1"/>
    <property type="molecule type" value="Genomic_DNA"/>
</dbReference>
<evidence type="ECO:0000313" key="1">
    <source>
        <dbReference type="EMBL" id="QHT07451.1"/>
    </source>
</evidence>
<accession>A0A6C0CSL4</accession>
<protein>
    <submittedName>
        <fullName evidence="1">Uncharacterized protein</fullName>
    </submittedName>
</protein>
<name>A0A6C0CSL4_9ZZZZ</name>
<organism evidence="1">
    <name type="scientific">viral metagenome</name>
    <dbReference type="NCBI Taxonomy" id="1070528"/>
    <lineage>
        <taxon>unclassified sequences</taxon>
        <taxon>metagenomes</taxon>
        <taxon>organismal metagenomes</taxon>
    </lineage>
</organism>